<dbReference type="Proteomes" id="UP001604335">
    <property type="component" value="Unassembled WGS sequence"/>
</dbReference>
<feature type="domain" description="Alanine racemase C-terminal" evidence="5">
    <location>
        <begin position="259"/>
        <end position="388"/>
    </location>
</feature>
<dbReference type="EC" id="5.1.1.1" evidence="4"/>
<keyword evidence="2 4" id="KW-0663">Pyridoxal phosphate</keyword>
<evidence type="ECO:0000256" key="1">
    <source>
        <dbReference type="ARBA" id="ARBA00001933"/>
    </source>
</evidence>
<dbReference type="PANTHER" id="PTHR30511:SF0">
    <property type="entry name" value="ALANINE RACEMASE, CATABOLIC-RELATED"/>
    <property type="match status" value="1"/>
</dbReference>
<name>A0ABW7CDD2_9CYAN</name>
<sequence>MLVQQQPSLTWLQRERAWVEIDLAALRHNVRHLKTWVGDRVELLAVVKADAYGHGAATIARSALAAGAQWLAVATIEEGGQLREANIDAPILVLGAAHTADQIKALLHWKLQPTLCTLQQSFTFAEVLKSLGRSLPVHLNIDTGMARLGTRWTEAADWAQWVAQASPLHLASLYSHFATADEPDPTVMRLQYQRFQGFLQDFSQRARSSGLTLPKIHMANSAALLADQAYHFDRVRAGLALYGLTPAPHLAGILPLRPVMSIRARITQLKTIEPGEGVSYGHRYVAQRPTRVAVVGIGYADGVPRNLSNQMQVLIRGRSVPQIGSITMDQLMLDVTDFPGDLMPGEVVTLLGEDAGQQIPAEDWADRLGTISWEILCGFKHRLPRITVND</sequence>
<feature type="binding site" evidence="4">
    <location>
        <position position="147"/>
    </location>
    <ligand>
        <name>substrate</name>
    </ligand>
</feature>
<gene>
    <name evidence="6" type="primary">alr</name>
    <name evidence="6" type="ORF">VPK24_16050</name>
</gene>
<organism evidence="6 7">
    <name type="scientific">Limnothrix redekei LRLZ20PSL1</name>
    <dbReference type="NCBI Taxonomy" id="3112953"/>
    <lineage>
        <taxon>Bacteria</taxon>
        <taxon>Bacillati</taxon>
        <taxon>Cyanobacteriota</taxon>
        <taxon>Cyanophyceae</taxon>
        <taxon>Pseudanabaenales</taxon>
        <taxon>Pseudanabaenaceae</taxon>
        <taxon>Limnothrix</taxon>
    </lineage>
</organism>
<dbReference type="PANTHER" id="PTHR30511">
    <property type="entry name" value="ALANINE RACEMASE"/>
    <property type="match status" value="1"/>
</dbReference>
<comment type="function">
    <text evidence="4">Catalyzes the interconversion of L-alanine and D-alanine. May also act on other amino acids.</text>
</comment>
<dbReference type="HAMAP" id="MF_01201">
    <property type="entry name" value="Ala_racemase"/>
    <property type="match status" value="1"/>
</dbReference>
<feature type="active site" description="Proton acceptor; specific for L-alanine" evidence="4">
    <location>
        <position position="280"/>
    </location>
</feature>
<evidence type="ECO:0000256" key="3">
    <source>
        <dbReference type="ARBA" id="ARBA00023235"/>
    </source>
</evidence>
<evidence type="ECO:0000256" key="2">
    <source>
        <dbReference type="ARBA" id="ARBA00022898"/>
    </source>
</evidence>
<dbReference type="GO" id="GO:0008784">
    <property type="term" value="F:alanine racemase activity"/>
    <property type="evidence" value="ECO:0007669"/>
    <property type="project" value="UniProtKB-EC"/>
</dbReference>
<feature type="modified residue" description="N6-(pyridoxal phosphate)lysine" evidence="4">
    <location>
        <position position="48"/>
    </location>
</feature>
<dbReference type="SMART" id="SM01005">
    <property type="entry name" value="Ala_racemase_C"/>
    <property type="match status" value="1"/>
</dbReference>
<dbReference type="Pfam" id="PF00842">
    <property type="entry name" value="Ala_racemase_C"/>
    <property type="match status" value="1"/>
</dbReference>
<comment type="pathway">
    <text evidence="4">Amino-acid biosynthesis; D-alanine biosynthesis; D-alanine from L-alanine: step 1/1.</text>
</comment>
<dbReference type="InterPro" id="IPR020622">
    <property type="entry name" value="Ala_racemase_pyridoxalP-BS"/>
</dbReference>
<evidence type="ECO:0000313" key="6">
    <source>
        <dbReference type="EMBL" id="MFG3819157.1"/>
    </source>
</evidence>
<dbReference type="PRINTS" id="PR00992">
    <property type="entry name" value="ALARACEMASE"/>
</dbReference>
<feature type="active site" description="Proton acceptor; specific for D-alanine" evidence="4">
    <location>
        <position position="48"/>
    </location>
</feature>
<comment type="catalytic activity">
    <reaction evidence="4">
        <text>L-alanine = D-alanine</text>
        <dbReference type="Rhea" id="RHEA:20249"/>
        <dbReference type="ChEBI" id="CHEBI:57416"/>
        <dbReference type="ChEBI" id="CHEBI:57972"/>
        <dbReference type="EC" id="5.1.1.1"/>
    </reaction>
</comment>
<protein>
    <recommendedName>
        <fullName evidence="4">Alanine racemase</fullName>
        <ecNumber evidence="4">5.1.1.1</ecNumber>
    </recommendedName>
</protein>
<dbReference type="Gene3D" id="3.20.20.10">
    <property type="entry name" value="Alanine racemase"/>
    <property type="match status" value="1"/>
</dbReference>
<comment type="similarity">
    <text evidence="4">Belongs to the alanine racemase family.</text>
</comment>
<dbReference type="InterPro" id="IPR029066">
    <property type="entry name" value="PLP-binding_barrel"/>
</dbReference>
<comment type="cofactor">
    <cofactor evidence="1 4">
        <name>pyridoxal 5'-phosphate</name>
        <dbReference type="ChEBI" id="CHEBI:597326"/>
    </cofactor>
</comment>
<evidence type="ECO:0000259" key="5">
    <source>
        <dbReference type="SMART" id="SM01005"/>
    </source>
</evidence>
<keyword evidence="3 4" id="KW-0413">Isomerase</keyword>
<dbReference type="InterPro" id="IPR000821">
    <property type="entry name" value="Ala_racemase"/>
</dbReference>
<dbReference type="InterPro" id="IPR009006">
    <property type="entry name" value="Ala_racemase/Decarboxylase_C"/>
</dbReference>
<dbReference type="Gene3D" id="2.40.37.10">
    <property type="entry name" value="Lyase, Ornithine Decarboxylase, Chain A, domain 1"/>
    <property type="match status" value="1"/>
</dbReference>
<reference evidence="7" key="1">
    <citation type="journal article" date="2024" name="Algal Res.">
        <title>Biochemical, toxicological and genomic investigation of a high-biomass producing Limnothrix strain isolated from Italian shallow drinking water reservoir.</title>
        <authorList>
            <person name="Simonazzi M."/>
            <person name="Shishido T.K."/>
            <person name="Delbaje E."/>
            <person name="Wahlsten M."/>
            <person name="Fewer D.P."/>
            <person name="Sivonen K."/>
            <person name="Pezzolesi L."/>
            <person name="Pistocchi R."/>
        </authorList>
    </citation>
    <scope>NUCLEOTIDE SEQUENCE [LARGE SCALE GENOMIC DNA]</scope>
    <source>
        <strain evidence="7">LRLZ20PSL1</strain>
    </source>
</reference>
<dbReference type="RefSeq" id="WP_393014887.1">
    <property type="nucleotide sequence ID" value="NZ_JAZAQF010000086.1"/>
</dbReference>
<dbReference type="NCBIfam" id="TIGR00492">
    <property type="entry name" value="alr"/>
    <property type="match status" value="1"/>
</dbReference>
<comment type="caution">
    <text evidence="6">The sequence shown here is derived from an EMBL/GenBank/DDBJ whole genome shotgun (WGS) entry which is preliminary data.</text>
</comment>
<dbReference type="EMBL" id="JAZAQF010000086">
    <property type="protein sequence ID" value="MFG3819157.1"/>
    <property type="molecule type" value="Genomic_DNA"/>
</dbReference>
<accession>A0ABW7CDD2</accession>
<evidence type="ECO:0000313" key="7">
    <source>
        <dbReference type="Proteomes" id="UP001604335"/>
    </source>
</evidence>
<keyword evidence="7" id="KW-1185">Reference proteome</keyword>
<feature type="binding site" evidence="4">
    <location>
        <position position="328"/>
    </location>
    <ligand>
        <name>substrate</name>
    </ligand>
</feature>
<dbReference type="PROSITE" id="PS00395">
    <property type="entry name" value="ALANINE_RACEMASE"/>
    <property type="match status" value="1"/>
</dbReference>
<dbReference type="SUPFAM" id="SSF50621">
    <property type="entry name" value="Alanine racemase C-terminal domain-like"/>
    <property type="match status" value="1"/>
</dbReference>
<dbReference type="Pfam" id="PF01168">
    <property type="entry name" value="Ala_racemase_N"/>
    <property type="match status" value="1"/>
</dbReference>
<dbReference type="InterPro" id="IPR001608">
    <property type="entry name" value="Ala_racemase_N"/>
</dbReference>
<dbReference type="InterPro" id="IPR011079">
    <property type="entry name" value="Ala_racemase_C"/>
</dbReference>
<dbReference type="CDD" id="cd00430">
    <property type="entry name" value="PLPDE_III_AR"/>
    <property type="match status" value="1"/>
</dbReference>
<dbReference type="SUPFAM" id="SSF51419">
    <property type="entry name" value="PLP-binding barrel"/>
    <property type="match status" value="1"/>
</dbReference>
<evidence type="ECO:0000256" key="4">
    <source>
        <dbReference type="HAMAP-Rule" id="MF_01201"/>
    </source>
</evidence>
<proteinExistence type="inferred from homology"/>